<dbReference type="SUPFAM" id="SSF55136">
    <property type="entry name" value="Probable bacterial effector-binding domain"/>
    <property type="match status" value="1"/>
</dbReference>
<dbReference type="PANTHER" id="PTHR11220">
    <property type="entry name" value="HEME-BINDING PROTEIN-RELATED"/>
    <property type="match status" value="1"/>
</dbReference>
<dbReference type="Proteomes" id="UP000827889">
    <property type="component" value="Chromosome 1"/>
</dbReference>
<dbReference type="AlphaFoldDB" id="A0A8B8NAK7"/>
<proteinExistence type="inferred from homology"/>
<evidence type="ECO:0000313" key="3">
    <source>
        <dbReference type="Proteomes" id="UP000827889"/>
    </source>
</evidence>
<dbReference type="Pfam" id="PF04832">
    <property type="entry name" value="SOUL"/>
    <property type="match status" value="1"/>
</dbReference>
<dbReference type="KEGG" id="rarg:115732922"/>
<organism evidence="3 4">
    <name type="scientific">Rhodamnia argentea</name>
    <dbReference type="NCBI Taxonomy" id="178133"/>
    <lineage>
        <taxon>Eukaryota</taxon>
        <taxon>Viridiplantae</taxon>
        <taxon>Streptophyta</taxon>
        <taxon>Embryophyta</taxon>
        <taxon>Tracheophyta</taxon>
        <taxon>Spermatophyta</taxon>
        <taxon>Magnoliopsida</taxon>
        <taxon>eudicotyledons</taxon>
        <taxon>Gunneridae</taxon>
        <taxon>Pentapetalae</taxon>
        <taxon>rosids</taxon>
        <taxon>malvids</taxon>
        <taxon>Myrtales</taxon>
        <taxon>Myrtaceae</taxon>
        <taxon>Myrtoideae</taxon>
        <taxon>Myrteae</taxon>
        <taxon>Australasian group</taxon>
        <taxon>Rhodamnia</taxon>
    </lineage>
</organism>
<dbReference type="FunFam" id="3.20.80.10:FF:000002">
    <property type="entry name" value="Heme-binding protein 2"/>
    <property type="match status" value="1"/>
</dbReference>
<name>A0A8B8NAK7_9MYRT</name>
<dbReference type="GeneID" id="115732922"/>
<reference evidence="4" key="2">
    <citation type="submission" date="2025-08" db="UniProtKB">
        <authorList>
            <consortium name="RefSeq"/>
        </authorList>
    </citation>
    <scope>IDENTIFICATION</scope>
    <source>
        <tissue evidence="4">Leaf</tissue>
    </source>
</reference>
<dbReference type="Gene3D" id="3.20.80.10">
    <property type="entry name" value="Regulatory factor, effector binding domain"/>
    <property type="match status" value="1"/>
</dbReference>
<gene>
    <name evidence="4" type="primary">LOC115732922</name>
</gene>
<reference evidence="3" key="1">
    <citation type="submission" date="2025-05" db="UniProtKB">
        <authorList>
            <consortium name="RefSeq"/>
        </authorList>
    </citation>
    <scope>NUCLEOTIDE SEQUENCE [LARGE SCALE GENOMIC DNA]</scope>
</reference>
<keyword evidence="2" id="KW-0732">Signal</keyword>
<evidence type="ECO:0000313" key="4">
    <source>
        <dbReference type="RefSeq" id="XP_030519469.1"/>
    </source>
</evidence>
<dbReference type="InterPro" id="IPR006917">
    <property type="entry name" value="SOUL_heme-bd"/>
</dbReference>
<keyword evidence="3" id="KW-1185">Reference proteome</keyword>
<evidence type="ECO:0000256" key="2">
    <source>
        <dbReference type="SAM" id="SignalP"/>
    </source>
</evidence>
<accession>A0A8B8NAK7</accession>
<comment type="similarity">
    <text evidence="1">Belongs to the HEBP family.</text>
</comment>
<dbReference type="OrthoDB" id="6424451at2759"/>
<protein>
    <submittedName>
        <fullName evidence="4">Heme-binding protein 2-like</fullName>
    </submittedName>
</protein>
<evidence type="ECO:0000256" key="1">
    <source>
        <dbReference type="ARBA" id="ARBA00009817"/>
    </source>
</evidence>
<dbReference type="PANTHER" id="PTHR11220:SF36">
    <property type="entry name" value="SOUL HEME-BINDING PROTEIN"/>
    <property type="match status" value="1"/>
</dbReference>
<sequence length="210" mass="23644">MKRSSSMLILFLFLLIIIPCDHAIESPQYTVALLATDFEIRHYRNSTWMSAALQGTSFEKSTQEGFHRLYRFIRGENLNSSEIDMTSPIVTGIAQSSQGSFRSYWVSFYLPAKFQGVPPQPDPELNLKLDEQKAHCVAVRKFAGFARDDNIDGEMEALVASLDNYTSGRIAMDDKNEFAVAQYNASHHLSGRLNEIWLDVGTPVADKCQP</sequence>
<feature type="chain" id="PRO_5044666908" evidence="2">
    <location>
        <begin position="24"/>
        <end position="210"/>
    </location>
</feature>
<feature type="signal peptide" evidence="2">
    <location>
        <begin position="1"/>
        <end position="23"/>
    </location>
</feature>
<dbReference type="InterPro" id="IPR011256">
    <property type="entry name" value="Reg_factor_effector_dom_sf"/>
</dbReference>
<dbReference type="RefSeq" id="XP_030519469.1">
    <property type="nucleotide sequence ID" value="XM_030663609.1"/>
</dbReference>